<organism evidence="1 2">
    <name type="scientific">Pseudoxanthomonas winnipegensis</name>
    <dbReference type="NCBI Taxonomy" id="2480810"/>
    <lineage>
        <taxon>Bacteria</taxon>
        <taxon>Pseudomonadati</taxon>
        <taxon>Pseudomonadota</taxon>
        <taxon>Gammaproteobacteria</taxon>
        <taxon>Lysobacterales</taxon>
        <taxon>Lysobacteraceae</taxon>
        <taxon>Pseudoxanthomonas</taxon>
    </lineage>
</organism>
<keyword evidence="2" id="KW-1185">Reference proteome</keyword>
<evidence type="ECO:0000313" key="2">
    <source>
        <dbReference type="Proteomes" id="UP000293089"/>
    </source>
</evidence>
<accession>A0ABY1WB08</accession>
<protein>
    <submittedName>
        <fullName evidence="1">DUF1833 domain-containing protein</fullName>
    </submittedName>
</protein>
<sequence>MTSAAFVEQIQRVTDTDGIIALLQITCDAWSGPLLIANDTKSWTSNGLEYLGFQFGFTLLNDVAGETPRTSIVITNVGRGLTEELERVGPNELVMAKMMLASRADPDKIEETWVLPMSVVSVEPERATAQCGMDFLMRQQAMNKRFTPELTPGVH</sequence>
<dbReference type="Pfam" id="PF08875">
    <property type="entry name" value="DUF1833"/>
    <property type="match status" value="1"/>
</dbReference>
<dbReference type="RefSeq" id="WP_130532612.1">
    <property type="nucleotide sequence ID" value="NZ_SHMA01000010.1"/>
</dbReference>
<comment type="caution">
    <text evidence="1">The sequence shown here is derived from an EMBL/GenBank/DDBJ whole genome shotgun (WGS) entry which is preliminary data.</text>
</comment>
<name>A0ABY1WB08_9GAMM</name>
<dbReference type="InterPro" id="IPR014974">
    <property type="entry name" value="DUF1833"/>
</dbReference>
<dbReference type="EMBL" id="SHME01000004">
    <property type="protein sequence ID" value="TAA18192.1"/>
    <property type="molecule type" value="Genomic_DNA"/>
</dbReference>
<gene>
    <name evidence="1" type="ORF">EA658_13655</name>
</gene>
<proteinExistence type="predicted"/>
<reference evidence="1 2" key="1">
    <citation type="submission" date="2019-02" db="EMBL/GenBank/DDBJ databases">
        <title>WGS of Pseudoxanthomonas species novum from clinical isolates.</title>
        <authorList>
            <person name="Bernier A.-M."/>
            <person name="Bernard K."/>
            <person name="Vachon A."/>
        </authorList>
    </citation>
    <scope>NUCLEOTIDE SEQUENCE [LARGE SCALE GENOMIC DNA]</scope>
    <source>
        <strain evidence="2">NML 170316</strain>
    </source>
</reference>
<evidence type="ECO:0000313" key="1">
    <source>
        <dbReference type="EMBL" id="TAA18192.1"/>
    </source>
</evidence>
<dbReference type="Proteomes" id="UP000293089">
    <property type="component" value="Unassembled WGS sequence"/>
</dbReference>